<evidence type="ECO:0000256" key="4">
    <source>
        <dbReference type="ARBA" id="ARBA00011233"/>
    </source>
</evidence>
<dbReference type="GO" id="GO:0008700">
    <property type="term" value="F:(R,S)-4-hydroxy-2-oxoglutarate aldolase activity"/>
    <property type="evidence" value="ECO:0007669"/>
    <property type="project" value="UniProtKB-EC"/>
</dbReference>
<dbReference type="NCBIfam" id="TIGR01182">
    <property type="entry name" value="eda"/>
    <property type="match status" value="1"/>
</dbReference>
<dbReference type="RefSeq" id="WP_241035398.1">
    <property type="nucleotide sequence ID" value="NZ_BAAAJF010000023.1"/>
</dbReference>
<dbReference type="InterPro" id="IPR000887">
    <property type="entry name" value="Aldlse_KDPG_KHG"/>
</dbReference>
<keyword evidence="7" id="KW-0704">Schiff base</keyword>
<keyword evidence="6 9" id="KW-0456">Lyase</keyword>
<accession>A0ABS9TA01</accession>
<dbReference type="InterPro" id="IPR031338">
    <property type="entry name" value="KDPG/KHG_AS_2"/>
</dbReference>
<dbReference type="InterPro" id="IPR013785">
    <property type="entry name" value="Aldolase_TIM"/>
</dbReference>
<comment type="subunit">
    <text evidence="4">Homotrimer.</text>
</comment>
<reference evidence="9 10" key="1">
    <citation type="submission" date="2022-03" db="EMBL/GenBank/DDBJ databases">
        <title>Pseudonocardia alaer sp. nov., a novel actinomycete isolated from reed forest soil.</title>
        <authorList>
            <person name="Wang L."/>
        </authorList>
    </citation>
    <scope>NUCLEOTIDE SEQUENCE [LARGE SCALE GENOMIC DNA]</scope>
    <source>
        <strain evidence="9 10">Y-16303</strain>
    </source>
</reference>
<dbReference type="NCBIfam" id="NF004325">
    <property type="entry name" value="PRK05718.1"/>
    <property type="match status" value="1"/>
</dbReference>
<comment type="catalytic activity">
    <reaction evidence="1">
        <text>2-dehydro-3-deoxy-6-phospho-D-gluconate = D-glyceraldehyde 3-phosphate + pyruvate</text>
        <dbReference type="Rhea" id="RHEA:17089"/>
        <dbReference type="ChEBI" id="CHEBI:15361"/>
        <dbReference type="ChEBI" id="CHEBI:57569"/>
        <dbReference type="ChEBI" id="CHEBI:59776"/>
        <dbReference type="EC" id="4.1.2.14"/>
    </reaction>
</comment>
<proteinExistence type="inferred from homology"/>
<comment type="caution">
    <text evidence="9">The sequence shown here is derived from an EMBL/GenBank/DDBJ whole genome shotgun (WGS) entry which is preliminary data.</text>
</comment>
<evidence type="ECO:0000256" key="6">
    <source>
        <dbReference type="ARBA" id="ARBA00023239"/>
    </source>
</evidence>
<dbReference type="PROSITE" id="PS00160">
    <property type="entry name" value="ALDOLASE_KDPG_KHG_2"/>
    <property type="match status" value="1"/>
</dbReference>
<keyword evidence="8" id="KW-0119">Carbohydrate metabolism</keyword>
<dbReference type="SUPFAM" id="SSF51569">
    <property type="entry name" value="Aldolase"/>
    <property type="match status" value="1"/>
</dbReference>
<organism evidence="9 10">
    <name type="scientific">Pseudonocardia alaniniphila</name>
    <dbReference type="NCBI Taxonomy" id="75291"/>
    <lineage>
        <taxon>Bacteria</taxon>
        <taxon>Bacillati</taxon>
        <taxon>Actinomycetota</taxon>
        <taxon>Actinomycetes</taxon>
        <taxon>Pseudonocardiales</taxon>
        <taxon>Pseudonocardiaceae</taxon>
        <taxon>Pseudonocardia</taxon>
    </lineage>
</organism>
<protein>
    <recommendedName>
        <fullName evidence="5">2-dehydro-3-deoxy-phosphogluconate aldolase</fullName>
        <ecNumber evidence="5">4.1.2.14</ecNumber>
    </recommendedName>
</protein>
<dbReference type="Gene3D" id="3.20.20.70">
    <property type="entry name" value="Aldolase class I"/>
    <property type="match status" value="1"/>
</dbReference>
<keyword evidence="10" id="KW-1185">Reference proteome</keyword>
<gene>
    <name evidence="9" type="primary">eda</name>
    <name evidence="9" type="ORF">MMF94_06690</name>
</gene>
<dbReference type="GO" id="GO:0008675">
    <property type="term" value="F:2-dehydro-3-deoxy-phosphogluconate aldolase activity"/>
    <property type="evidence" value="ECO:0007669"/>
    <property type="project" value="UniProtKB-EC"/>
</dbReference>
<dbReference type="EMBL" id="JAKXMK010000005">
    <property type="protein sequence ID" value="MCH6165361.1"/>
    <property type="molecule type" value="Genomic_DNA"/>
</dbReference>
<dbReference type="PANTHER" id="PTHR30246:SF1">
    <property type="entry name" value="2-DEHYDRO-3-DEOXY-6-PHOSPHOGALACTONATE ALDOLASE-RELATED"/>
    <property type="match status" value="1"/>
</dbReference>
<dbReference type="Pfam" id="PF01081">
    <property type="entry name" value="Aldolase"/>
    <property type="match status" value="1"/>
</dbReference>
<evidence type="ECO:0000256" key="3">
    <source>
        <dbReference type="ARBA" id="ARBA00006906"/>
    </source>
</evidence>
<comment type="pathway">
    <text evidence="2">Carbohydrate acid metabolism; 2-dehydro-3-deoxy-D-gluconate degradation; D-glyceraldehyde 3-phosphate and pyruvate from 2-dehydro-3-deoxy-D-gluconate: step 2/2.</text>
</comment>
<dbReference type="PROSITE" id="PS00159">
    <property type="entry name" value="ALDOLASE_KDPG_KHG_1"/>
    <property type="match status" value="1"/>
</dbReference>
<evidence type="ECO:0000256" key="2">
    <source>
        <dbReference type="ARBA" id="ARBA00004736"/>
    </source>
</evidence>
<dbReference type="CDD" id="cd00452">
    <property type="entry name" value="KDPG_aldolase"/>
    <property type="match status" value="1"/>
</dbReference>
<dbReference type="PANTHER" id="PTHR30246">
    <property type="entry name" value="2-KETO-3-DEOXY-6-PHOSPHOGLUCONATE ALDOLASE"/>
    <property type="match status" value="1"/>
</dbReference>
<evidence type="ECO:0000256" key="5">
    <source>
        <dbReference type="ARBA" id="ARBA00013063"/>
    </source>
</evidence>
<dbReference type="EC" id="4.1.2.14" evidence="5"/>
<dbReference type="InterPro" id="IPR031337">
    <property type="entry name" value="KDPG/KHG_AS_1"/>
</dbReference>
<name>A0ABS9TA01_9PSEU</name>
<evidence type="ECO:0000313" key="10">
    <source>
        <dbReference type="Proteomes" id="UP001299970"/>
    </source>
</evidence>
<sequence length="211" mass="21758">MSTTATDLMALSRVIPVVVLDDADDAVPLARALLAGGVPIMELTLRTPVALEAIARVTEQVPDMLVGAGTITRPEQATMAVTAGARFLVSPGSPEPLVTAMLAERVPVLPGVATATEALALLRHGITEMKFFPAGPAGGPSYLEALAGPLPGVTFCPTGGVNHGNAADYLALPNVACVGGSWLTPPTLVKGGYWDEISRLCFGTWSEEAQD</sequence>
<evidence type="ECO:0000256" key="8">
    <source>
        <dbReference type="ARBA" id="ARBA00023277"/>
    </source>
</evidence>
<comment type="similarity">
    <text evidence="3">Belongs to the KHG/KDPG aldolase family.</text>
</comment>
<evidence type="ECO:0000256" key="1">
    <source>
        <dbReference type="ARBA" id="ARBA00000654"/>
    </source>
</evidence>
<evidence type="ECO:0000256" key="7">
    <source>
        <dbReference type="ARBA" id="ARBA00023270"/>
    </source>
</evidence>
<evidence type="ECO:0000313" key="9">
    <source>
        <dbReference type="EMBL" id="MCH6165361.1"/>
    </source>
</evidence>
<dbReference type="Proteomes" id="UP001299970">
    <property type="component" value="Unassembled WGS sequence"/>
</dbReference>